<evidence type="ECO:0000313" key="2">
    <source>
        <dbReference type="EMBL" id="CUH36644.1"/>
    </source>
</evidence>
<dbReference type="Proteomes" id="UP000049455">
    <property type="component" value="Unassembled WGS sequence"/>
</dbReference>
<evidence type="ECO:0000313" key="5">
    <source>
        <dbReference type="Proteomes" id="UP000049455"/>
    </source>
</evidence>
<dbReference type="EMBL" id="CYPR01000069">
    <property type="protein sequence ID" value="CUH36644.1"/>
    <property type="molecule type" value="Genomic_DNA"/>
</dbReference>
<sequence>MARAMTLIESAKMNGLDPQAYLADILDRIHDHKNNRLVELLPWNWTPKAAGTTQSEAA</sequence>
<dbReference type="EMBL" id="CYPR01000191">
    <property type="protein sequence ID" value="CUH40105.1"/>
    <property type="molecule type" value="Genomic_DNA"/>
</dbReference>
<feature type="domain" description="Transposase IS66 C-terminal" evidence="1">
    <location>
        <begin position="6"/>
        <end position="43"/>
    </location>
</feature>
<dbReference type="Pfam" id="PF13817">
    <property type="entry name" value="DDE_Tnp_IS66_C"/>
    <property type="match status" value="1"/>
</dbReference>
<gene>
    <name evidence="2" type="ORF">JSE7799_01225</name>
    <name evidence="3" type="ORF">JSE7799_02834</name>
    <name evidence="4" type="ORF">JSE7799_03030</name>
</gene>
<dbReference type="STRING" id="313367.JSE7799_01225"/>
<reference evidence="3 5" key="1">
    <citation type="submission" date="2015-09" db="EMBL/GenBank/DDBJ databases">
        <authorList>
            <person name="Jackson K.R."/>
            <person name="Lunt B.L."/>
            <person name="Fisher J.N.B."/>
            <person name="Gardner A.V."/>
            <person name="Bailey M.E."/>
            <person name="Deus L.M."/>
            <person name="Earl A.S."/>
            <person name="Gibby P.D."/>
            <person name="Hartmann K.A."/>
            <person name="Liu J.E."/>
            <person name="Manci A.M."/>
            <person name="Nielsen D.A."/>
            <person name="Solomon M.B."/>
            <person name="Breakwell D.P."/>
            <person name="Burnett S.H."/>
            <person name="Grose J.H."/>
        </authorList>
    </citation>
    <scope>NUCLEOTIDE SEQUENCE [LARGE SCALE GENOMIC DNA]</scope>
    <source>
        <strain evidence="3 5">CECT 7799</strain>
    </source>
</reference>
<protein>
    <recommendedName>
        <fullName evidence="1">Transposase IS66 C-terminal domain-containing protein</fullName>
    </recommendedName>
</protein>
<evidence type="ECO:0000259" key="1">
    <source>
        <dbReference type="Pfam" id="PF13817"/>
    </source>
</evidence>
<organism evidence="3 5">
    <name type="scientific">Jannaschia seosinensis</name>
    <dbReference type="NCBI Taxonomy" id="313367"/>
    <lineage>
        <taxon>Bacteria</taxon>
        <taxon>Pseudomonadati</taxon>
        <taxon>Pseudomonadota</taxon>
        <taxon>Alphaproteobacteria</taxon>
        <taxon>Rhodobacterales</taxon>
        <taxon>Roseobacteraceae</taxon>
        <taxon>Jannaschia</taxon>
    </lineage>
</organism>
<dbReference type="EMBL" id="CYPR01000202">
    <property type="protein sequence ID" value="CUH40298.1"/>
    <property type="molecule type" value="Genomic_DNA"/>
</dbReference>
<name>A0A0M7BFF9_9RHOB</name>
<evidence type="ECO:0000313" key="3">
    <source>
        <dbReference type="EMBL" id="CUH40105.1"/>
    </source>
</evidence>
<proteinExistence type="predicted"/>
<dbReference type="AlphaFoldDB" id="A0A0M7BFF9"/>
<dbReference type="InterPro" id="IPR039552">
    <property type="entry name" value="IS66_C"/>
</dbReference>
<accession>A0A0M7BFF9</accession>
<evidence type="ECO:0000313" key="4">
    <source>
        <dbReference type="EMBL" id="CUH40298.1"/>
    </source>
</evidence>
<keyword evidence="5" id="KW-1185">Reference proteome</keyword>